<proteinExistence type="predicted"/>
<protein>
    <submittedName>
        <fullName evidence="2">Uncharacterized protein</fullName>
    </submittedName>
</protein>
<comment type="caution">
    <text evidence="2">The sequence shown here is derived from an EMBL/GenBank/DDBJ whole genome shotgun (WGS) entry which is preliminary data.</text>
</comment>
<accession>A0A4Y2RQF2</accession>
<gene>
    <name evidence="2" type="ORF">AVEN_219103_1</name>
</gene>
<evidence type="ECO:0000256" key="1">
    <source>
        <dbReference type="SAM" id="MobiDB-lite"/>
    </source>
</evidence>
<dbReference type="Proteomes" id="UP000499080">
    <property type="component" value="Unassembled WGS sequence"/>
</dbReference>
<feature type="region of interest" description="Disordered" evidence="1">
    <location>
        <begin position="47"/>
        <end position="74"/>
    </location>
</feature>
<evidence type="ECO:0000313" key="2">
    <source>
        <dbReference type="EMBL" id="GBN78044.1"/>
    </source>
</evidence>
<dbReference type="EMBL" id="BGPR01018021">
    <property type="protein sequence ID" value="GBN78044.1"/>
    <property type="molecule type" value="Genomic_DNA"/>
</dbReference>
<dbReference type="AlphaFoldDB" id="A0A4Y2RQF2"/>
<reference evidence="2 3" key="1">
    <citation type="journal article" date="2019" name="Sci. Rep.">
        <title>Orb-weaving spider Araneus ventricosus genome elucidates the spidroin gene catalogue.</title>
        <authorList>
            <person name="Kono N."/>
            <person name="Nakamura H."/>
            <person name="Ohtoshi R."/>
            <person name="Moran D.A.P."/>
            <person name="Shinohara A."/>
            <person name="Yoshida Y."/>
            <person name="Fujiwara M."/>
            <person name="Mori M."/>
            <person name="Tomita M."/>
            <person name="Arakawa K."/>
        </authorList>
    </citation>
    <scope>NUCLEOTIDE SEQUENCE [LARGE SCALE GENOMIC DNA]</scope>
</reference>
<evidence type="ECO:0000313" key="3">
    <source>
        <dbReference type="Proteomes" id="UP000499080"/>
    </source>
</evidence>
<feature type="compositionally biased region" description="Pro residues" evidence="1">
    <location>
        <begin position="57"/>
        <end position="74"/>
    </location>
</feature>
<organism evidence="2 3">
    <name type="scientific">Araneus ventricosus</name>
    <name type="common">Orbweaver spider</name>
    <name type="synonym">Epeira ventricosa</name>
    <dbReference type="NCBI Taxonomy" id="182803"/>
    <lineage>
        <taxon>Eukaryota</taxon>
        <taxon>Metazoa</taxon>
        <taxon>Ecdysozoa</taxon>
        <taxon>Arthropoda</taxon>
        <taxon>Chelicerata</taxon>
        <taxon>Arachnida</taxon>
        <taxon>Araneae</taxon>
        <taxon>Araneomorphae</taxon>
        <taxon>Entelegynae</taxon>
        <taxon>Araneoidea</taxon>
        <taxon>Araneidae</taxon>
        <taxon>Araneus</taxon>
    </lineage>
</organism>
<name>A0A4Y2RQF2_ARAVE</name>
<sequence>MQPTTRGDKTISRVPRNTDSAVFGIEQCNNRVEKNGETKLPIIHQRGQRTALNSLPGTPPHGPPKTHPIAPPIPAARPFFKEFLMVTRKFSSSQTLRTKVKISVTLSAIFHT</sequence>
<keyword evidence="3" id="KW-1185">Reference proteome</keyword>